<dbReference type="InterPro" id="IPR007138">
    <property type="entry name" value="ABM_dom"/>
</dbReference>
<reference evidence="2 3" key="1">
    <citation type="submission" date="2020-08" db="EMBL/GenBank/DDBJ databases">
        <title>Genomic Encyclopedia of Type Strains, Phase IV (KMG-IV): sequencing the most valuable type-strain genomes for metagenomic binning, comparative biology and taxonomic classification.</title>
        <authorList>
            <person name="Goeker M."/>
        </authorList>
    </citation>
    <scope>NUCLEOTIDE SEQUENCE [LARGE SCALE GENOMIC DNA]</scope>
    <source>
        <strain evidence="2 3">DSM 101791</strain>
    </source>
</reference>
<dbReference type="InterPro" id="IPR011008">
    <property type="entry name" value="Dimeric_a/b-barrel"/>
</dbReference>
<name>A0A7W8GI57_9DEIO</name>
<dbReference type="Proteomes" id="UP000525389">
    <property type="component" value="Unassembled WGS sequence"/>
</dbReference>
<accession>A0A7W8GI57</accession>
<dbReference type="GO" id="GO:0004497">
    <property type="term" value="F:monooxygenase activity"/>
    <property type="evidence" value="ECO:0007669"/>
    <property type="project" value="UniProtKB-KW"/>
</dbReference>
<evidence type="ECO:0000313" key="3">
    <source>
        <dbReference type="Proteomes" id="UP000525389"/>
    </source>
</evidence>
<protein>
    <submittedName>
        <fullName evidence="2">Heme-degrading monooxygenase HmoA</fullName>
    </submittedName>
</protein>
<keyword evidence="2" id="KW-0560">Oxidoreductase</keyword>
<dbReference type="SUPFAM" id="SSF54909">
    <property type="entry name" value="Dimeric alpha+beta barrel"/>
    <property type="match status" value="1"/>
</dbReference>
<evidence type="ECO:0000259" key="1">
    <source>
        <dbReference type="Pfam" id="PF03992"/>
    </source>
</evidence>
<feature type="domain" description="ABM" evidence="1">
    <location>
        <begin position="7"/>
        <end position="74"/>
    </location>
</feature>
<keyword evidence="3" id="KW-1185">Reference proteome</keyword>
<dbReference type="EMBL" id="JACHFN010000020">
    <property type="protein sequence ID" value="MBB5236079.1"/>
    <property type="molecule type" value="Genomic_DNA"/>
</dbReference>
<dbReference type="AlphaFoldDB" id="A0A7W8GI57"/>
<dbReference type="Pfam" id="PF03992">
    <property type="entry name" value="ABM"/>
    <property type="match status" value="1"/>
</dbReference>
<sequence>MIHIWATVEIGDLEKFVGVFATAGARARRQHGSRSSRVFAVPGDPSQVRVLFEWDSREAFEGFLNDPEVRATMQSSGTVGRPDFLFLDALADLPG</sequence>
<comment type="caution">
    <text evidence="2">The sequence shown here is derived from an EMBL/GenBank/DDBJ whole genome shotgun (WGS) entry which is preliminary data.</text>
</comment>
<proteinExistence type="predicted"/>
<evidence type="ECO:0000313" key="2">
    <source>
        <dbReference type="EMBL" id="MBB5236079.1"/>
    </source>
</evidence>
<organism evidence="2 3">
    <name type="scientific">Deinococcus budaensis</name>
    <dbReference type="NCBI Taxonomy" id="1665626"/>
    <lineage>
        <taxon>Bacteria</taxon>
        <taxon>Thermotogati</taxon>
        <taxon>Deinococcota</taxon>
        <taxon>Deinococci</taxon>
        <taxon>Deinococcales</taxon>
        <taxon>Deinococcaceae</taxon>
        <taxon>Deinococcus</taxon>
    </lineage>
</organism>
<gene>
    <name evidence="2" type="ORF">HNQ09_003547</name>
</gene>
<dbReference type="Gene3D" id="3.30.70.100">
    <property type="match status" value="1"/>
</dbReference>
<keyword evidence="2" id="KW-0503">Monooxygenase</keyword>
<dbReference type="RefSeq" id="WP_184031732.1">
    <property type="nucleotide sequence ID" value="NZ_JACHFN010000020.1"/>
</dbReference>